<evidence type="ECO:0000313" key="2">
    <source>
        <dbReference type="Proteomes" id="UP000004508"/>
    </source>
</evidence>
<protein>
    <submittedName>
        <fullName evidence="1">Resolvase domain protein</fullName>
    </submittedName>
</protein>
<name>D6TDC3_KTERA</name>
<gene>
    <name evidence="1" type="ORF">Krac_9690</name>
</gene>
<dbReference type="Proteomes" id="UP000004508">
    <property type="component" value="Unassembled WGS sequence"/>
</dbReference>
<keyword evidence="2" id="KW-1185">Reference proteome</keyword>
<organism evidence="1 2">
    <name type="scientific">Ktedonobacter racemifer DSM 44963</name>
    <dbReference type="NCBI Taxonomy" id="485913"/>
    <lineage>
        <taxon>Bacteria</taxon>
        <taxon>Bacillati</taxon>
        <taxon>Chloroflexota</taxon>
        <taxon>Ktedonobacteria</taxon>
        <taxon>Ktedonobacterales</taxon>
        <taxon>Ktedonobacteraceae</taxon>
        <taxon>Ktedonobacter</taxon>
    </lineage>
</organism>
<dbReference type="EMBL" id="ADVG01000001">
    <property type="protein sequence ID" value="EFH88268.1"/>
    <property type="molecule type" value="Genomic_DNA"/>
</dbReference>
<accession>D6TDC3</accession>
<dbReference type="AlphaFoldDB" id="D6TDC3"/>
<dbReference type="InParanoid" id="D6TDC3"/>
<sequence length="55" mass="6367">MLLGRPKGVGKSKLDEYEAEIRALIKNGSTKTWIAQRYGTTRRNLSHWLKQHSIE</sequence>
<reference evidence="1 2" key="1">
    <citation type="journal article" date="2011" name="Stand. Genomic Sci.">
        <title>Non-contiguous finished genome sequence and contextual data of the filamentous soil bacterium Ktedonobacter racemifer type strain (SOSP1-21).</title>
        <authorList>
            <person name="Chang Y.J."/>
            <person name="Land M."/>
            <person name="Hauser L."/>
            <person name="Chertkov O."/>
            <person name="Del Rio T.G."/>
            <person name="Nolan M."/>
            <person name="Copeland A."/>
            <person name="Tice H."/>
            <person name="Cheng J.F."/>
            <person name="Lucas S."/>
            <person name="Han C."/>
            <person name="Goodwin L."/>
            <person name="Pitluck S."/>
            <person name="Ivanova N."/>
            <person name="Ovchinikova G."/>
            <person name="Pati A."/>
            <person name="Chen A."/>
            <person name="Palaniappan K."/>
            <person name="Mavromatis K."/>
            <person name="Liolios K."/>
            <person name="Brettin T."/>
            <person name="Fiebig A."/>
            <person name="Rohde M."/>
            <person name="Abt B."/>
            <person name="Goker M."/>
            <person name="Detter J.C."/>
            <person name="Woyke T."/>
            <person name="Bristow J."/>
            <person name="Eisen J.A."/>
            <person name="Markowitz V."/>
            <person name="Hugenholtz P."/>
            <person name="Kyrpides N.C."/>
            <person name="Klenk H.P."/>
            <person name="Lapidus A."/>
        </authorList>
    </citation>
    <scope>NUCLEOTIDE SEQUENCE [LARGE SCALE GENOMIC DNA]</scope>
    <source>
        <strain evidence="2">DSM 44963</strain>
    </source>
</reference>
<evidence type="ECO:0000313" key="1">
    <source>
        <dbReference type="EMBL" id="EFH88268.1"/>
    </source>
</evidence>
<proteinExistence type="predicted"/>
<comment type="caution">
    <text evidence="1">The sequence shown here is derived from an EMBL/GenBank/DDBJ whole genome shotgun (WGS) entry which is preliminary data.</text>
</comment>
<dbReference type="eggNOG" id="COG1961">
    <property type="taxonomic scope" value="Bacteria"/>
</dbReference>